<keyword evidence="6" id="KW-0862">Zinc</keyword>
<comment type="similarity">
    <text evidence="2">Belongs to the peptidase M13 family.</text>
</comment>
<comment type="caution">
    <text evidence="11">The sequence shown here is derived from an EMBL/GenBank/DDBJ whole genome shotgun (WGS) entry which is preliminary data.</text>
</comment>
<evidence type="ECO:0000256" key="3">
    <source>
        <dbReference type="ARBA" id="ARBA00022670"/>
    </source>
</evidence>
<evidence type="ECO:0000313" key="11">
    <source>
        <dbReference type="EMBL" id="DBA02082.1"/>
    </source>
</evidence>
<evidence type="ECO:0000256" key="7">
    <source>
        <dbReference type="ARBA" id="ARBA00023049"/>
    </source>
</evidence>
<feature type="chain" id="PRO_5043360100" description="Endothelin-converting enzyme 1" evidence="8">
    <location>
        <begin position="21"/>
        <end position="696"/>
    </location>
</feature>
<dbReference type="InterPro" id="IPR018497">
    <property type="entry name" value="Peptidase_M13_C"/>
</dbReference>
<dbReference type="PANTHER" id="PTHR11733:SF167">
    <property type="entry name" value="FI17812P1-RELATED"/>
    <property type="match status" value="1"/>
</dbReference>
<keyword evidence="12" id="KW-1185">Reference proteome</keyword>
<evidence type="ECO:0008006" key="13">
    <source>
        <dbReference type="Google" id="ProtNLM"/>
    </source>
</evidence>
<feature type="domain" description="Peptidase M13 C-terminal" evidence="9">
    <location>
        <begin position="471"/>
        <end position="695"/>
    </location>
</feature>
<evidence type="ECO:0000313" key="12">
    <source>
        <dbReference type="Proteomes" id="UP001146120"/>
    </source>
</evidence>
<gene>
    <name evidence="11" type="ORF">N0F65_011149</name>
</gene>
<keyword evidence="4" id="KW-0479">Metal-binding</keyword>
<name>A0AAV2Z9H6_9STRA</name>
<feature type="signal peptide" evidence="8">
    <location>
        <begin position="1"/>
        <end position="20"/>
    </location>
</feature>
<dbReference type="AlphaFoldDB" id="A0AAV2Z9H6"/>
<keyword evidence="7" id="KW-0482">Metalloprotease</keyword>
<dbReference type="EMBL" id="DAKRPA010000036">
    <property type="protein sequence ID" value="DBA02082.1"/>
    <property type="molecule type" value="Genomic_DNA"/>
</dbReference>
<dbReference type="PRINTS" id="PR00786">
    <property type="entry name" value="NEPRILYSIN"/>
</dbReference>
<comment type="cofactor">
    <cofactor evidence="1">
        <name>Zn(2+)</name>
        <dbReference type="ChEBI" id="CHEBI:29105"/>
    </cofactor>
</comment>
<evidence type="ECO:0000259" key="10">
    <source>
        <dbReference type="Pfam" id="PF05649"/>
    </source>
</evidence>
<dbReference type="Proteomes" id="UP001146120">
    <property type="component" value="Unassembled WGS sequence"/>
</dbReference>
<dbReference type="GO" id="GO:0016485">
    <property type="term" value="P:protein processing"/>
    <property type="evidence" value="ECO:0007669"/>
    <property type="project" value="TreeGrafter"/>
</dbReference>
<sequence length="696" mass="76923">MRALLVAALALLGHARTGAGAGAGAAPSYPVRMARLMDTSIDPCDDFYGFACGTWLNETELPAGTAMLSQFTMAEERSRQVLRDAIDGTGQPQVGALYASCMDVATLDALGVLPVQRDLDRIQSATTMTAVMRVAGHLTAHGLPSLLTLTVRADKETATENMLRLGDPHVTMPVTSYYVDDAKWETFGAALHKYAQRLLLLAGLSPDDAMKGAHVACTIERRVATIVASLPADDQNETMTLDELMTTYPLLVGAMLTGAKVRDGATVDSTTRVVVAQSLRYLEQAEELVASLEVADMQRYLIFRWLSSQAEWLSGHFQAARFEIDQILVGYTSPRPRWSTCITLVTEALPNLAGRYFVQAMANPEAEATVVSIVTQLEQSMKENIASRPWLDDKTRKNALTKLSKLTKLIGHDDNINASDNALSKVDCNLRADSLVANIRCIRHVQFRNDLEKVGQPVDKDEWILTALDANAKYRMLQNELVLPMGMFQPPFFHPSFSMAENFGGIGTIVGHELTHAFDSHGRLFDAYGRMKPWWTGGAAKQFKARTLCLQTQYSSFVVKGEDGDVIGAVDGKRTITEDIADNGGLSVAYRALREQRQKLEEHLHVEEHGHNRHHHHYHHHHRGHHTDDKVFFVAFAQNFCTKATDNILRTQLSSNAHAPSRWRVNGAVMNSAAFAHVFQCPASSAMIIQDKCEIW</sequence>
<evidence type="ECO:0000256" key="4">
    <source>
        <dbReference type="ARBA" id="ARBA00022723"/>
    </source>
</evidence>
<dbReference type="InterPro" id="IPR042089">
    <property type="entry name" value="Peptidase_M13_dom_2"/>
</dbReference>
<dbReference type="CDD" id="cd08662">
    <property type="entry name" value="M13"/>
    <property type="match status" value="1"/>
</dbReference>
<evidence type="ECO:0000256" key="2">
    <source>
        <dbReference type="ARBA" id="ARBA00007357"/>
    </source>
</evidence>
<keyword evidence="5" id="KW-0378">Hydrolase</keyword>
<dbReference type="Pfam" id="PF05649">
    <property type="entry name" value="Peptidase_M13_N"/>
    <property type="match status" value="1"/>
</dbReference>
<feature type="domain" description="Peptidase M13 N-terminal" evidence="10">
    <location>
        <begin position="43"/>
        <end position="412"/>
    </location>
</feature>
<organism evidence="11 12">
    <name type="scientific">Lagenidium giganteum</name>
    <dbReference type="NCBI Taxonomy" id="4803"/>
    <lineage>
        <taxon>Eukaryota</taxon>
        <taxon>Sar</taxon>
        <taxon>Stramenopiles</taxon>
        <taxon>Oomycota</taxon>
        <taxon>Peronosporomycetes</taxon>
        <taxon>Pythiales</taxon>
        <taxon>Pythiaceae</taxon>
    </lineage>
</organism>
<dbReference type="PROSITE" id="PS51885">
    <property type="entry name" value="NEPRILYSIN"/>
    <property type="match status" value="1"/>
</dbReference>
<reference evidence="11" key="1">
    <citation type="submission" date="2022-11" db="EMBL/GenBank/DDBJ databases">
        <authorList>
            <person name="Morgan W.R."/>
            <person name="Tartar A."/>
        </authorList>
    </citation>
    <scope>NUCLEOTIDE SEQUENCE</scope>
    <source>
        <strain evidence="11">ARSEF 373</strain>
    </source>
</reference>
<evidence type="ECO:0000256" key="5">
    <source>
        <dbReference type="ARBA" id="ARBA00022801"/>
    </source>
</evidence>
<dbReference type="InterPro" id="IPR024079">
    <property type="entry name" value="MetalloPept_cat_dom_sf"/>
</dbReference>
<dbReference type="InterPro" id="IPR008753">
    <property type="entry name" value="Peptidase_M13_N"/>
</dbReference>
<dbReference type="PANTHER" id="PTHR11733">
    <property type="entry name" value="ZINC METALLOPROTEASE FAMILY M13 NEPRILYSIN-RELATED"/>
    <property type="match status" value="1"/>
</dbReference>
<protein>
    <recommendedName>
        <fullName evidence="13">Endothelin-converting enzyme 1</fullName>
    </recommendedName>
</protein>
<evidence type="ECO:0000256" key="1">
    <source>
        <dbReference type="ARBA" id="ARBA00001947"/>
    </source>
</evidence>
<dbReference type="Gene3D" id="1.10.1380.10">
    <property type="entry name" value="Neutral endopeptidase , domain2"/>
    <property type="match status" value="1"/>
</dbReference>
<evidence type="ECO:0000256" key="8">
    <source>
        <dbReference type="SAM" id="SignalP"/>
    </source>
</evidence>
<proteinExistence type="inferred from homology"/>
<keyword evidence="8" id="KW-0732">Signal</keyword>
<dbReference type="SUPFAM" id="SSF55486">
    <property type="entry name" value="Metalloproteases ('zincins'), catalytic domain"/>
    <property type="match status" value="1"/>
</dbReference>
<dbReference type="GO" id="GO:0005886">
    <property type="term" value="C:plasma membrane"/>
    <property type="evidence" value="ECO:0007669"/>
    <property type="project" value="TreeGrafter"/>
</dbReference>
<evidence type="ECO:0000256" key="6">
    <source>
        <dbReference type="ARBA" id="ARBA00022833"/>
    </source>
</evidence>
<keyword evidence="3" id="KW-0645">Protease</keyword>
<evidence type="ECO:0000259" key="9">
    <source>
        <dbReference type="Pfam" id="PF01431"/>
    </source>
</evidence>
<accession>A0AAV2Z9H6</accession>
<dbReference type="GO" id="GO:0004222">
    <property type="term" value="F:metalloendopeptidase activity"/>
    <property type="evidence" value="ECO:0007669"/>
    <property type="project" value="InterPro"/>
</dbReference>
<dbReference type="InterPro" id="IPR000718">
    <property type="entry name" value="Peptidase_M13"/>
</dbReference>
<dbReference type="GO" id="GO:0046872">
    <property type="term" value="F:metal ion binding"/>
    <property type="evidence" value="ECO:0007669"/>
    <property type="project" value="UniProtKB-KW"/>
</dbReference>
<reference evidence="11" key="2">
    <citation type="journal article" date="2023" name="Microbiol Resour">
        <title>Decontamination and Annotation of the Draft Genome Sequence of the Oomycete Lagenidium giganteum ARSEF 373.</title>
        <authorList>
            <person name="Morgan W.R."/>
            <person name="Tartar A."/>
        </authorList>
    </citation>
    <scope>NUCLEOTIDE SEQUENCE</scope>
    <source>
        <strain evidence="11">ARSEF 373</strain>
    </source>
</reference>
<dbReference type="Gene3D" id="3.40.390.10">
    <property type="entry name" value="Collagenase (Catalytic Domain)"/>
    <property type="match status" value="1"/>
</dbReference>
<dbReference type="Pfam" id="PF01431">
    <property type="entry name" value="Peptidase_M13"/>
    <property type="match status" value="1"/>
</dbReference>